<protein>
    <submittedName>
        <fullName evidence="9">AEC family transporter</fullName>
    </submittedName>
</protein>
<dbReference type="RefSeq" id="WP_249514344.1">
    <property type="nucleotide sequence ID" value="NZ_CP093366.1"/>
</dbReference>
<dbReference type="InterPro" id="IPR004776">
    <property type="entry name" value="Mem_transp_PIN-like"/>
</dbReference>
<comment type="similarity">
    <text evidence="2">Belongs to the auxin efflux carrier (TC 2.A.69) family.</text>
</comment>
<feature type="transmembrane region" description="Helical" evidence="8">
    <location>
        <begin position="6"/>
        <end position="25"/>
    </location>
</feature>
<dbReference type="InterPro" id="IPR038770">
    <property type="entry name" value="Na+/solute_symporter_sf"/>
</dbReference>
<dbReference type="Proteomes" id="UP000831495">
    <property type="component" value="Chromosome"/>
</dbReference>
<keyword evidence="5 8" id="KW-0812">Transmembrane</keyword>
<gene>
    <name evidence="9" type="ORF">MOO45_07780</name>
</gene>
<sequence length="302" mass="33324">MSAFSQVMLPILLIFLAGYLFQKFFQLNLKSLSTLAMYLLLPFLVFKVFYHQTLNHSFWEIIWTSVLIMIGLIILGLLVGFMGHFTKSKLNAFLLATVFPNSGNYGVPLVLFAFGNKGSNYAMMIMVFHNILMGLVGVFIAASSHQHGIQGLKTAVLAILKQPMNYVILPAILLHYYHILLPVNLMKSVNMLSNITIPLIMLILGMQLADVKMTKISPITIILAVSARLLLSPLLAWLVCSWLSVGKLLTQIIILMAAMPSAANTTLYAIQFETEPDLVSSCTLMSTLLSVGTLTVLLNLVG</sequence>
<comment type="subcellular location">
    <subcellularLocation>
        <location evidence="1">Cell membrane</location>
        <topology evidence="1">Multi-pass membrane protein</topology>
    </subcellularLocation>
</comment>
<feature type="transmembrane region" description="Helical" evidence="8">
    <location>
        <begin position="282"/>
        <end position="301"/>
    </location>
</feature>
<evidence type="ECO:0000256" key="8">
    <source>
        <dbReference type="SAM" id="Phobius"/>
    </source>
</evidence>
<accession>A0ABY4P956</accession>
<dbReference type="PANTHER" id="PTHR36838:SF1">
    <property type="entry name" value="SLR1864 PROTEIN"/>
    <property type="match status" value="1"/>
</dbReference>
<keyword evidence="3" id="KW-0813">Transport</keyword>
<feature type="transmembrane region" description="Helical" evidence="8">
    <location>
        <begin position="121"/>
        <end position="142"/>
    </location>
</feature>
<feature type="transmembrane region" description="Helical" evidence="8">
    <location>
        <begin position="163"/>
        <end position="179"/>
    </location>
</feature>
<organism evidence="9 10">
    <name type="scientific">Bombilactobacillus folatiphilus</name>
    <dbReference type="NCBI Taxonomy" id="2923362"/>
    <lineage>
        <taxon>Bacteria</taxon>
        <taxon>Bacillati</taxon>
        <taxon>Bacillota</taxon>
        <taxon>Bacilli</taxon>
        <taxon>Lactobacillales</taxon>
        <taxon>Lactobacillaceae</taxon>
        <taxon>Bombilactobacillus</taxon>
    </lineage>
</organism>
<dbReference type="PANTHER" id="PTHR36838">
    <property type="entry name" value="AUXIN EFFLUX CARRIER FAMILY PROTEIN"/>
    <property type="match status" value="1"/>
</dbReference>
<evidence type="ECO:0000313" key="9">
    <source>
        <dbReference type="EMBL" id="UQS82074.1"/>
    </source>
</evidence>
<feature type="transmembrane region" description="Helical" evidence="8">
    <location>
        <begin position="32"/>
        <end position="50"/>
    </location>
</feature>
<evidence type="ECO:0000256" key="3">
    <source>
        <dbReference type="ARBA" id="ARBA00022448"/>
    </source>
</evidence>
<dbReference type="Gene3D" id="1.20.1530.20">
    <property type="match status" value="2"/>
</dbReference>
<feature type="transmembrane region" description="Helical" evidence="8">
    <location>
        <begin position="191"/>
        <end position="209"/>
    </location>
</feature>
<feature type="transmembrane region" description="Helical" evidence="8">
    <location>
        <begin position="251"/>
        <end position="270"/>
    </location>
</feature>
<evidence type="ECO:0000313" key="10">
    <source>
        <dbReference type="Proteomes" id="UP000831495"/>
    </source>
</evidence>
<keyword evidence="4" id="KW-1003">Cell membrane</keyword>
<feature type="transmembrane region" description="Helical" evidence="8">
    <location>
        <begin position="221"/>
        <end position="245"/>
    </location>
</feature>
<evidence type="ECO:0000256" key="1">
    <source>
        <dbReference type="ARBA" id="ARBA00004651"/>
    </source>
</evidence>
<evidence type="ECO:0000256" key="6">
    <source>
        <dbReference type="ARBA" id="ARBA00022989"/>
    </source>
</evidence>
<evidence type="ECO:0000256" key="4">
    <source>
        <dbReference type="ARBA" id="ARBA00022475"/>
    </source>
</evidence>
<reference evidence="9" key="1">
    <citation type="journal article" date="2022" name="Int. J. Syst. Evol. Microbiol.">
        <title>Apilactobacillus apisilvae sp. nov., Nicolia spurrieriana gen. nov. sp. nov., Bombilactobacillus folatiphilus sp. nov. and Bombilactobacillus thymidiniphilus sp. nov., four new lactic acid bacterial isolates from stingless bees Tetragonula carbonaria and Austroplebeia australis.</title>
        <authorList>
            <person name="Oliphant S.A."/>
            <person name="Watson-Haigh N.S."/>
            <person name="Sumby K.M."/>
            <person name="Gardner J."/>
            <person name="Groom S."/>
            <person name="Jiranek V."/>
        </authorList>
    </citation>
    <scope>NUCLEOTIDE SEQUENCE</scope>
    <source>
        <strain evidence="9">SG4_D2</strain>
    </source>
</reference>
<evidence type="ECO:0000256" key="2">
    <source>
        <dbReference type="ARBA" id="ARBA00010145"/>
    </source>
</evidence>
<keyword evidence="7 8" id="KW-0472">Membrane</keyword>
<name>A0ABY4P956_9LACO</name>
<keyword evidence="6 8" id="KW-1133">Transmembrane helix</keyword>
<evidence type="ECO:0000256" key="7">
    <source>
        <dbReference type="ARBA" id="ARBA00023136"/>
    </source>
</evidence>
<dbReference type="Pfam" id="PF03547">
    <property type="entry name" value="Mem_trans"/>
    <property type="match status" value="1"/>
</dbReference>
<evidence type="ECO:0000256" key="5">
    <source>
        <dbReference type="ARBA" id="ARBA00022692"/>
    </source>
</evidence>
<dbReference type="EMBL" id="CP093366">
    <property type="protein sequence ID" value="UQS82074.1"/>
    <property type="molecule type" value="Genomic_DNA"/>
</dbReference>
<keyword evidence="10" id="KW-1185">Reference proteome</keyword>
<proteinExistence type="inferred from homology"/>
<feature type="transmembrane region" description="Helical" evidence="8">
    <location>
        <begin position="62"/>
        <end position="81"/>
    </location>
</feature>
<feature type="transmembrane region" description="Helical" evidence="8">
    <location>
        <begin position="93"/>
        <end position="115"/>
    </location>
</feature>